<dbReference type="PANTHER" id="PTHR12112">
    <property type="entry name" value="BNIP - RELATED"/>
    <property type="match status" value="1"/>
</dbReference>
<dbReference type="NCBIfam" id="NF003877">
    <property type="entry name" value="PRK05427.1"/>
    <property type="match status" value="1"/>
</dbReference>
<evidence type="ECO:0000256" key="1">
    <source>
        <dbReference type="ARBA" id="ARBA00001936"/>
    </source>
</evidence>
<keyword evidence="4 9" id="KW-0378">Hydrolase</keyword>
<sequence length="317" mass="35259">MSEKALIFGHKNPDTDSICSVLAYEALKKQLGENVEARRLGNLNKETEFVLNYFDVEAPKLLATVDPNAEGAENTERQKVILIDHNERIQSVDGLETAQITEVIDHHKFGEFSTFEPLMIRAEPVGCSSTILLTIYKENDLLPEKKMAGMMLSAIISDTLLFKSPTCTPRDVKAAEELAKIAGVDLEKYGMDMLIAGASFGDKSTKEIINMDMKEFEMGANKIAIAQVNTVNVAEILDQKEQYESTIQEQIESEGYDLFVFIITDILRSGSETIVLGKATDVFESAFDTKLDNNTAWLEGAVSRKKQFVPNLMEVSK</sequence>
<dbReference type="Proteomes" id="UP001185092">
    <property type="component" value="Unassembled WGS sequence"/>
</dbReference>
<dbReference type="GO" id="GO:0046872">
    <property type="term" value="F:metal ion binding"/>
    <property type="evidence" value="ECO:0007669"/>
    <property type="project" value="UniProtKB-KW"/>
</dbReference>
<dbReference type="Pfam" id="PF02833">
    <property type="entry name" value="DHHA2"/>
    <property type="match status" value="1"/>
</dbReference>
<evidence type="ECO:0000313" key="9">
    <source>
        <dbReference type="EMBL" id="MDR6240261.1"/>
    </source>
</evidence>
<dbReference type="InterPro" id="IPR001667">
    <property type="entry name" value="DDH_dom"/>
</dbReference>
<gene>
    <name evidence="9" type="ORF">HNQ88_003327</name>
</gene>
<dbReference type="PANTHER" id="PTHR12112:SF22">
    <property type="entry name" value="MANGANESE-DEPENDENT INORGANIC PYROPHOSPHATASE-RELATED"/>
    <property type="match status" value="1"/>
</dbReference>
<evidence type="ECO:0000256" key="6">
    <source>
        <dbReference type="ARBA" id="ARBA00032535"/>
    </source>
</evidence>
<comment type="catalytic activity">
    <reaction evidence="7">
        <text>diphosphate + H2O = 2 phosphate + H(+)</text>
        <dbReference type="Rhea" id="RHEA:24576"/>
        <dbReference type="ChEBI" id="CHEBI:15377"/>
        <dbReference type="ChEBI" id="CHEBI:15378"/>
        <dbReference type="ChEBI" id="CHEBI:33019"/>
        <dbReference type="ChEBI" id="CHEBI:43474"/>
        <dbReference type="EC" id="3.6.1.1"/>
    </reaction>
</comment>
<evidence type="ECO:0000259" key="8">
    <source>
        <dbReference type="SMART" id="SM01131"/>
    </source>
</evidence>
<feature type="domain" description="DHHA2" evidence="8">
    <location>
        <begin position="190"/>
        <end position="316"/>
    </location>
</feature>
<keyword evidence="3" id="KW-0479">Metal-binding</keyword>
<dbReference type="InterPro" id="IPR038763">
    <property type="entry name" value="DHH_sf"/>
</dbReference>
<dbReference type="EMBL" id="JAVDQD010000004">
    <property type="protein sequence ID" value="MDR6240261.1"/>
    <property type="molecule type" value="Genomic_DNA"/>
</dbReference>
<dbReference type="SMART" id="SM01131">
    <property type="entry name" value="DHHA2"/>
    <property type="match status" value="1"/>
</dbReference>
<comment type="caution">
    <text evidence="9">The sequence shown here is derived from an EMBL/GenBank/DDBJ whole genome shotgun (WGS) entry which is preliminary data.</text>
</comment>
<evidence type="ECO:0000256" key="4">
    <source>
        <dbReference type="ARBA" id="ARBA00022801"/>
    </source>
</evidence>
<proteinExistence type="predicted"/>
<name>A0AAE3XLS2_9BACT</name>
<dbReference type="AlphaFoldDB" id="A0AAE3XLS2"/>
<dbReference type="Gene3D" id="3.10.310.20">
    <property type="entry name" value="DHHA2 domain"/>
    <property type="match status" value="1"/>
</dbReference>
<dbReference type="FunFam" id="3.10.310.20:FF:000001">
    <property type="entry name" value="Probable manganese-dependent inorganic pyrophosphatase"/>
    <property type="match status" value="1"/>
</dbReference>
<keyword evidence="5" id="KW-0464">Manganese</keyword>
<dbReference type="Gene3D" id="3.90.1640.10">
    <property type="entry name" value="inorganic pyrophosphatase (n-terminal core)"/>
    <property type="match status" value="1"/>
</dbReference>
<accession>A0AAE3XLS2</accession>
<dbReference type="SUPFAM" id="SSF64182">
    <property type="entry name" value="DHH phosphoesterases"/>
    <property type="match status" value="1"/>
</dbReference>
<evidence type="ECO:0000256" key="3">
    <source>
        <dbReference type="ARBA" id="ARBA00022723"/>
    </source>
</evidence>
<reference evidence="9" key="1">
    <citation type="submission" date="2023-07" db="EMBL/GenBank/DDBJ databases">
        <title>Genomic Encyclopedia of Type Strains, Phase IV (KMG-IV): sequencing the most valuable type-strain genomes for metagenomic binning, comparative biology and taxonomic classification.</title>
        <authorList>
            <person name="Goeker M."/>
        </authorList>
    </citation>
    <scope>NUCLEOTIDE SEQUENCE</scope>
    <source>
        <strain evidence="9">DSM 26174</strain>
    </source>
</reference>
<evidence type="ECO:0000256" key="7">
    <source>
        <dbReference type="ARBA" id="ARBA00047820"/>
    </source>
</evidence>
<comment type="cofactor">
    <cofactor evidence="1">
        <name>Mn(2+)</name>
        <dbReference type="ChEBI" id="CHEBI:29035"/>
    </cofactor>
</comment>
<evidence type="ECO:0000313" key="10">
    <source>
        <dbReference type="Proteomes" id="UP001185092"/>
    </source>
</evidence>
<dbReference type="FunFam" id="3.90.1640.10:FF:000001">
    <property type="entry name" value="Probable manganese-dependent inorganic pyrophosphatase"/>
    <property type="match status" value="1"/>
</dbReference>
<dbReference type="Pfam" id="PF01368">
    <property type="entry name" value="DHH"/>
    <property type="match status" value="1"/>
</dbReference>
<dbReference type="GO" id="GO:0004427">
    <property type="term" value="F:inorganic diphosphate phosphatase activity"/>
    <property type="evidence" value="ECO:0007669"/>
    <property type="project" value="UniProtKB-EC"/>
</dbReference>
<evidence type="ECO:0000256" key="2">
    <source>
        <dbReference type="ARBA" id="ARBA00012146"/>
    </source>
</evidence>
<keyword evidence="10" id="KW-1185">Reference proteome</keyword>
<dbReference type="EC" id="3.6.1.1" evidence="2"/>
<dbReference type="GO" id="GO:0005737">
    <property type="term" value="C:cytoplasm"/>
    <property type="evidence" value="ECO:0007669"/>
    <property type="project" value="InterPro"/>
</dbReference>
<dbReference type="InterPro" id="IPR038222">
    <property type="entry name" value="DHHA2_dom_sf"/>
</dbReference>
<protein>
    <recommendedName>
        <fullName evidence="2">inorganic diphosphatase</fullName>
        <ecNumber evidence="2">3.6.1.1</ecNumber>
    </recommendedName>
    <alternativeName>
        <fullName evidence="6">Pyrophosphate phospho-hydrolase</fullName>
    </alternativeName>
</protein>
<dbReference type="InterPro" id="IPR004097">
    <property type="entry name" value="DHHA2"/>
</dbReference>
<dbReference type="RefSeq" id="WP_309940162.1">
    <property type="nucleotide sequence ID" value="NZ_AP025305.1"/>
</dbReference>
<evidence type="ECO:0000256" key="5">
    <source>
        <dbReference type="ARBA" id="ARBA00023211"/>
    </source>
</evidence>
<organism evidence="9 10">
    <name type="scientific">Aureibacter tunicatorum</name>
    <dbReference type="NCBI Taxonomy" id="866807"/>
    <lineage>
        <taxon>Bacteria</taxon>
        <taxon>Pseudomonadati</taxon>
        <taxon>Bacteroidota</taxon>
        <taxon>Cytophagia</taxon>
        <taxon>Cytophagales</taxon>
        <taxon>Persicobacteraceae</taxon>
        <taxon>Aureibacter</taxon>
    </lineage>
</organism>